<comment type="cofactor">
    <cofactor evidence="1 22">
        <name>FAD</name>
        <dbReference type="ChEBI" id="CHEBI:57692"/>
    </cofactor>
</comment>
<keyword evidence="13 23" id="KW-0408">Iron</keyword>
<proteinExistence type="inferred from homology"/>
<dbReference type="PROSITE" id="PS00197">
    <property type="entry name" value="2FE2S_FER_1"/>
    <property type="match status" value="1"/>
</dbReference>
<feature type="binding site" evidence="22">
    <location>
        <position position="965"/>
    </location>
    <ligand>
        <name>substrate</name>
    </ligand>
</feature>
<comment type="cofactor">
    <cofactor evidence="23">
        <name>[2Fe-2S] cluster</name>
        <dbReference type="ChEBI" id="CHEBI:190135"/>
    </cofactor>
    <text evidence="23">Binds 2 [2Fe-2S] clusters.</text>
</comment>
<dbReference type="PANTHER" id="PTHR45444:SF3">
    <property type="entry name" value="XANTHINE DEHYDROGENASE"/>
    <property type="match status" value="1"/>
</dbReference>
<dbReference type="InterPro" id="IPR008274">
    <property type="entry name" value="AldOxase/xan_DH_MoCoBD1"/>
</dbReference>
<feature type="binding site" evidence="23">
    <location>
        <position position="818"/>
    </location>
    <ligand>
        <name>Mo-molybdopterin</name>
        <dbReference type="ChEBI" id="CHEBI:71302"/>
    </ligand>
    <ligandPart>
        <name>Mo</name>
        <dbReference type="ChEBI" id="CHEBI:28685"/>
    </ligandPart>
</feature>
<feature type="binding site" evidence="22">
    <location>
        <position position="853"/>
    </location>
    <ligand>
        <name>substrate</name>
    </ligand>
</feature>
<evidence type="ECO:0000256" key="23">
    <source>
        <dbReference type="PIRSR" id="PIRSR000127-3"/>
    </source>
</evidence>
<dbReference type="InterPro" id="IPR036318">
    <property type="entry name" value="FAD-bd_PCMH-like_sf"/>
</dbReference>
<keyword evidence="14 23" id="KW-0411">Iron-sulfur</keyword>
<comment type="catalytic activity">
    <reaction evidence="18">
        <text>xanthine + NAD(+) + H2O = urate + NADH + H(+)</text>
        <dbReference type="Rhea" id="RHEA:16669"/>
        <dbReference type="ChEBI" id="CHEBI:15377"/>
        <dbReference type="ChEBI" id="CHEBI:15378"/>
        <dbReference type="ChEBI" id="CHEBI:17712"/>
        <dbReference type="ChEBI" id="CHEBI:17775"/>
        <dbReference type="ChEBI" id="CHEBI:57540"/>
        <dbReference type="ChEBI" id="CHEBI:57945"/>
        <dbReference type="EC" id="1.17.1.4"/>
    </reaction>
</comment>
<feature type="binding site" evidence="23">
    <location>
        <position position="112"/>
    </location>
    <ligand>
        <name>[2Fe-2S] cluster</name>
        <dbReference type="ChEBI" id="CHEBI:190135"/>
        <label>1</label>
    </ligand>
</feature>
<dbReference type="Gene3D" id="3.30.43.10">
    <property type="entry name" value="Uridine Diphospho-n-acetylenolpyruvylglucosamine Reductase, domain 2"/>
    <property type="match status" value="1"/>
</dbReference>
<keyword evidence="8" id="KW-0285">Flavoprotein</keyword>
<dbReference type="FunFam" id="3.30.465.10:FF:000004">
    <property type="entry name" value="Xanthine dehydrogenase/oxidase"/>
    <property type="match status" value="1"/>
</dbReference>
<dbReference type="OrthoDB" id="8300278at2759"/>
<dbReference type="FunFam" id="1.10.150.120:FF:000001">
    <property type="entry name" value="Aldehyde oxidase 1"/>
    <property type="match status" value="1"/>
</dbReference>
<protein>
    <recommendedName>
        <fullName evidence="6">Xanthine dehydrogenase</fullName>
        <ecNumber evidence="5">1.17.1.4</ecNumber>
    </recommendedName>
</protein>
<comment type="function">
    <text evidence="20">Key enzyme in purine degradation. Catalyzes the oxidation of hypoxanthine to xanthine. Catalyzes the oxidation of xanthine to uric acid.</text>
</comment>
<evidence type="ECO:0000256" key="8">
    <source>
        <dbReference type="ARBA" id="ARBA00022630"/>
    </source>
</evidence>
<keyword evidence="12" id="KW-0560">Oxidoreductase</keyword>
<comment type="similarity">
    <text evidence="3">Belongs to the xanthine dehydrogenase family.</text>
</comment>
<dbReference type="NCBIfam" id="TIGR02963">
    <property type="entry name" value="xanthine_xdhA"/>
    <property type="match status" value="1"/>
</dbReference>
<dbReference type="InterPro" id="IPR036010">
    <property type="entry name" value="2Fe-2S_ferredoxin-like_sf"/>
</dbReference>
<name>A0A9N9X3A6_PHACE</name>
<dbReference type="PROSITE" id="PS51387">
    <property type="entry name" value="FAD_PCMH"/>
    <property type="match status" value="1"/>
</dbReference>
<dbReference type="Pfam" id="PF00941">
    <property type="entry name" value="FAD_binding_5"/>
    <property type="match status" value="1"/>
</dbReference>
<evidence type="ECO:0000256" key="1">
    <source>
        <dbReference type="ARBA" id="ARBA00001974"/>
    </source>
</evidence>
<comment type="subunit">
    <text evidence="4">Homodimer.</text>
</comment>
<dbReference type="InterPro" id="IPR036884">
    <property type="entry name" value="2Fe-2S-bd_dom_sf"/>
</dbReference>
<dbReference type="GO" id="GO:0005506">
    <property type="term" value="F:iron ion binding"/>
    <property type="evidence" value="ECO:0007669"/>
    <property type="project" value="InterPro"/>
</dbReference>
<keyword evidence="15" id="KW-0520">NAD</keyword>
<dbReference type="SMART" id="SM01092">
    <property type="entry name" value="CO_deh_flav_C"/>
    <property type="match status" value="1"/>
</dbReference>
<dbReference type="InterPro" id="IPR046867">
    <property type="entry name" value="AldOxase/xan_DH_MoCoBD2"/>
</dbReference>
<dbReference type="Pfam" id="PF02738">
    <property type="entry name" value="MoCoBD_1"/>
    <property type="match status" value="1"/>
</dbReference>
<dbReference type="InterPro" id="IPR014307">
    <property type="entry name" value="Xanthine_DH_ssu"/>
</dbReference>
<dbReference type="Gene3D" id="3.30.365.10">
    <property type="entry name" value="Aldehyde oxidase/xanthine dehydrogenase, molybdopterin binding domain"/>
    <property type="match status" value="4"/>
</dbReference>
<evidence type="ECO:0000256" key="4">
    <source>
        <dbReference type="ARBA" id="ARBA00011738"/>
    </source>
</evidence>
<evidence type="ECO:0000256" key="19">
    <source>
        <dbReference type="ARBA" id="ARBA00049517"/>
    </source>
</evidence>
<feature type="binding site" evidence="23">
    <location>
        <position position="189"/>
    </location>
    <ligand>
        <name>[2Fe-2S] cluster</name>
        <dbReference type="ChEBI" id="CHEBI:190135"/>
        <label>2</label>
    </ligand>
</feature>
<accession>A0A9N9X3A6</accession>
<feature type="binding site" evidence="23">
    <location>
        <position position="87"/>
    </location>
    <ligand>
        <name>[2Fe-2S] cluster</name>
        <dbReference type="ChEBI" id="CHEBI:190135"/>
        <label>1</label>
    </ligand>
</feature>
<dbReference type="FunFam" id="3.30.365.10:FF:000001">
    <property type="entry name" value="Xanthine dehydrogenase oxidase"/>
    <property type="match status" value="1"/>
</dbReference>
<keyword evidence="27" id="KW-1185">Reference proteome</keyword>
<dbReference type="SUPFAM" id="SSF54665">
    <property type="entry name" value="CO dehydrogenase molybdoprotein N-domain-like"/>
    <property type="match status" value="1"/>
</dbReference>
<dbReference type="GO" id="GO:0005777">
    <property type="term" value="C:peroxisome"/>
    <property type="evidence" value="ECO:0007669"/>
    <property type="project" value="UniProtKB-SubCell"/>
</dbReference>
<evidence type="ECO:0000313" key="27">
    <source>
        <dbReference type="Proteomes" id="UP001153737"/>
    </source>
</evidence>
<evidence type="ECO:0000259" key="25">
    <source>
        <dbReference type="PROSITE" id="PS51387"/>
    </source>
</evidence>
<comment type="subcellular location">
    <subcellularLocation>
        <location evidence="2">Peroxisome</location>
    </subcellularLocation>
</comment>
<evidence type="ECO:0000256" key="5">
    <source>
        <dbReference type="ARBA" id="ARBA00013123"/>
    </source>
</evidence>
<comment type="cofactor">
    <cofactor evidence="17">
        <name>[2Fe-2S] cluster</name>
        <dbReference type="ChEBI" id="CHEBI:190135"/>
    </cofactor>
</comment>
<dbReference type="SMART" id="SM01008">
    <property type="entry name" value="Ald_Xan_dh_C"/>
    <property type="match status" value="1"/>
</dbReference>
<comment type="catalytic activity">
    <reaction evidence="19">
        <text>hypoxanthine + NAD(+) + H2O = xanthine + NADH + H(+)</text>
        <dbReference type="Rhea" id="RHEA:24670"/>
        <dbReference type="ChEBI" id="CHEBI:15377"/>
        <dbReference type="ChEBI" id="CHEBI:15378"/>
        <dbReference type="ChEBI" id="CHEBI:17368"/>
        <dbReference type="ChEBI" id="CHEBI:17712"/>
        <dbReference type="ChEBI" id="CHEBI:57540"/>
        <dbReference type="ChEBI" id="CHEBI:57945"/>
        <dbReference type="EC" id="1.17.1.4"/>
    </reaction>
</comment>
<dbReference type="Gene3D" id="3.10.20.30">
    <property type="match status" value="1"/>
</dbReference>
<dbReference type="InterPro" id="IPR016167">
    <property type="entry name" value="FAD-bd_PCMH_sub1"/>
</dbReference>
<evidence type="ECO:0000256" key="6">
    <source>
        <dbReference type="ARBA" id="ARBA00019394"/>
    </source>
</evidence>
<dbReference type="FunFam" id="3.30.365.10:FF:000003">
    <property type="entry name" value="Aldehyde oxidase 1"/>
    <property type="match status" value="1"/>
</dbReference>
<dbReference type="InterPro" id="IPR002888">
    <property type="entry name" value="2Fe-2S-bd"/>
</dbReference>
<dbReference type="GO" id="GO:0051537">
    <property type="term" value="F:2 iron, 2 sulfur cluster binding"/>
    <property type="evidence" value="ECO:0007669"/>
    <property type="project" value="UniProtKB-KW"/>
</dbReference>
<dbReference type="SUPFAM" id="SSF56176">
    <property type="entry name" value="FAD-binding/transporter-associated domain-like"/>
    <property type="match status" value="1"/>
</dbReference>
<dbReference type="FunFam" id="3.30.43.10:FF:000001">
    <property type="entry name" value="Xanthine dehydrogenase/oxidase"/>
    <property type="match status" value="1"/>
</dbReference>
<evidence type="ECO:0000256" key="20">
    <source>
        <dbReference type="ARBA" id="ARBA00053333"/>
    </source>
</evidence>
<dbReference type="PIRSF" id="PIRSF000127">
    <property type="entry name" value="Xanthine_DH"/>
    <property type="match status" value="1"/>
</dbReference>
<evidence type="ECO:0000256" key="9">
    <source>
        <dbReference type="ARBA" id="ARBA00022714"/>
    </source>
</evidence>
<dbReference type="InterPro" id="IPR012675">
    <property type="entry name" value="Beta-grasp_dom_sf"/>
</dbReference>
<dbReference type="PROSITE" id="PS00559">
    <property type="entry name" value="MOLYBDOPTERIN_EUK"/>
    <property type="match status" value="1"/>
</dbReference>
<feature type="binding site" evidence="23">
    <location>
        <position position="1130"/>
    </location>
    <ligand>
        <name>Mo-molybdopterin</name>
        <dbReference type="ChEBI" id="CHEBI:71302"/>
    </ligand>
    <ligandPart>
        <name>Mo</name>
        <dbReference type="ChEBI" id="CHEBI:28685"/>
    </ligandPart>
</feature>
<dbReference type="Gene3D" id="3.30.465.10">
    <property type="match status" value="1"/>
</dbReference>
<evidence type="ECO:0000256" key="15">
    <source>
        <dbReference type="ARBA" id="ARBA00023027"/>
    </source>
</evidence>
<dbReference type="InterPro" id="IPR036683">
    <property type="entry name" value="CO_DH_flav_C_dom_sf"/>
</dbReference>
<evidence type="ECO:0000256" key="2">
    <source>
        <dbReference type="ARBA" id="ARBA00004275"/>
    </source>
</evidence>
<dbReference type="Pfam" id="PF01799">
    <property type="entry name" value="Fer2_2"/>
    <property type="match status" value="1"/>
</dbReference>
<feature type="non-terminal residue" evidence="26">
    <location>
        <position position="1381"/>
    </location>
</feature>
<feature type="binding site" evidence="22">
    <location>
        <position position="410"/>
    </location>
    <ligand>
        <name>FAD</name>
        <dbReference type="ChEBI" id="CHEBI:57692"/>
    </ligand>
</feature>
<sequence length="1381" mass="153769">TDKESHKYNLIKGLKKLLNFEFDQISCISTGRMVVSSITQTSHTLVFFVNGKKVEDGCVDPETTLLYYLRNKLRLIGTKLGCAEGGCGACTVMVSKYDRKSNKVIHLPVNACLAPVCAMHGLAVTTVEGIGSTKTKLHPVQERIAKAHGSQCGFCTPGMVMSMYTLLRNSPKPTMSEIEVAFQGNLCRCTGYRPIIEGYRTFTEEWERAQNINKISPTNGVCGMGDQCCKLQNGNKETAGDEEVLFRTSEFTPYHPSQEPLFPPELKLFDIYDKQFLVIRGQNITWYRPNTLSELLKLKQSFPSARIVVGNTEVGVEMKFKQLIHPVIIQPTQLPEMNAIEETEKGVKIGASATLNDIQSFLKQQMGVHSEHKTRIFRAAVEMLKWFAGKQIRSVGALGSNIMTGSPISDMIPLLLAARAELEFRSRDRGARKVILDNNFFIGYRKSVAKPDEVLMSIFIPFTTKHQHFKAYKQARRREDDIAIVNEAVNVTFQPGTNIIADIKFGFGGMSFKPVTAPRTEKNLKGLPWNRDTLEVAYNNLLEDLPLDPGAPGGMVRYRRSLTMSLFFKAFLAISQELQKYIPNIELHPTELSSIGECTYNELKSSQYFTVVPETQEKDDSLRRPIIHTSAYKQATGEAIYCDDIPRIEGELYCAFVLSTKPHANITKIDETQALSMEGVHGFVSGKDIGKAFTWGVVEHDEHVFYSDTVTAQGQIIGLVAAETQMIAQKAAKAVKIDYEELKPVIISIEDAIKHKSFFNYSRTMLRGDVERVFREAPNVLEGQCRLGGQEHFYLETQGCIVIPKPEDDEIKIYSSTQNPTEISRMVSQALGISENKVITKVKRLGGGFGGKETRGSLLALPLAVAARKFNRPMRCMLDRHEDIMMTGTRHPFLYKYKIAFDEEGKILGCDAELYSNAGYAADLSLSIMDRALTHFENAYNIPVCRVIGYACRTNLPSNTAFRGFGGPQGMYLAESMAQHIADHLKRDPARIRELNLYKEGDVTFYNQKLVHCTLEQCWRQCMESSGYHKRREMVRTFNGMNRYKKRGLSILPTKFGIAFTVPFLNQGGALVLIYLDGSVLLSHGGVEMGQGLHTKMVQVASRALGIPVERIHISDTATDKVPNTSPTAASAGSDLNGMAVMEACEILKERLKPYKERNPGGTWDDWVRSAYFDRVSLAATGFHKTPDLGYNWATGEGNLFNYYTYGAACSEVEVDTLTGDHRVLRTDIVMDLGESLNPAIDIGQIEGGFMQGYGLFVLEELVHSPTGETYTRGPGTYKIPGFGDIPAEFNVSLLKGVSNPRAVYSSKAVGEPPLFLASSVFFAIKEAIKAAREENNIPENFFTLDAPATAAKIRMACEDNITAKLEEPEPGSFKPWNVVT</sequence>
<feature type="binding site" evidence="23">
    <location>
        <position position="152"/>
    </location>
    <ligand>
        <name>[2Fe-2S] cluster</name>
        <dbReference type="ChEBI" id="CHEBI:190135"/>
        <label>2</label>
    </ligand>
</feature>
<dbReference type="InterPro" id="IPR016169">
    <property type="entry name" value="FAD-bd_PCMH_sub2"/>
</dbReference>
<evidence type="ECO:0000256" key="13">
    <source>
        <dbReference type="ARBA" id="ARBA00023004"/>
    </source>
</evidence>
<dbReference type="PROSITE" id="PS51085">
    <property type="entry name" value="2FE2S_FER_2"/>
    <property type="match status" value="1"/>
</dbReference>
<feature type="binding site" evidence="23">
    <location>
        <position position="82"/>
    </location>
    <ligand>
        <name>[2Fe-2S] cluster</name>
        <dbReference type="ChEBI" id="CHEBI:190135"/>
        <label>1</label>
    </ligand>
</feature>
<feature type="binding site" evidence="22">
    <location>
        <position position="455"/>
    </location>
    <ligand>
        <name>FAD</name>
        <dbReference type="ChEBI" id="CHEBI:57692"/>
    </ligand>
</feature>
<feature type="binding site" evidence="22">
    <location>
        <position position="387"/>
    </location>
    <ligand>
        <name>FAD</name>
        <dbReference type="ChEBI" id="CHEBI:57692"/>
    </ligand>
</feature>
<dbReference type="Pfam" id="PF03450">
    <property type="entry name" value="CO_deh_flav_C"/>
    <property type="match status" value="1"/>
</dbReference>
<dbReference type="Proteomes" id="UP001153737">
    <property type="component" value="Chromosome 12"/>
</dbReference>
<dbReference type="InterPro" id="IPR005107">
    <property type="entry name" value="CO_DH_flav_C"/>
</dbReference>
<dbReference type="Pfam" id="PF20256">
    <property type="entry name" value="MoCoBD_2"/>
    <property type="match status" value="1"/>
</dbReference>
<dbReference type="InterPro" id="IPR016208">
    <property type="entry name" value="Ald_Oxase/xanthine_DH-like"/>
</dbReference>
<dbReference type="InterPro" id="IPR001041">
    <property type="entry name" value="2Fe-2S_ferredoxin-type"/>
</dbReference>
<evidence type="ECO:0000259" key="24">
    <source>
        <dbReference type="PROSITE" id="PS51085"/>
    </source>
</evidence>
<feature type="binding site" evidence="23">
    <location>
        <position position="963"/>
    </location>
    <ligand>
        <name>Mo-molybdopterin</name>
        <dbReference type="ChEBI" id="CHEBI:71302"/>
    </ligand>
    <ligandPart>
        <name>Mo</name>
        <dbReference type="ChEBI" id="CHEBI:28685"/>
    </ligandPart>
</feature>
<keyword evidence="16" id="KW-0576">Peroxisome</keyword>
<evidence type="ECO:0000256" key="16">
    <source>
        <dbReference type="ARBA" id="ARBA00023140"/>
    </source>
</evidence>
<dbReference type="EMBL" id="OU896718">
    <property type="protein sequence ID" value="CAG9815391.1"/>
    <property type="molecule type" value="Genomic_DNA"/>
</dbReference>
<dbReference type="InterPro" id="IPR036856">
    <property type="entry name" value="Ald_Oxase/Xan_DH_a/b_sf"/>
</dbReference>
<dbReference type="GO" id="GO:0004854">
    <property type="term" value="F:xanthine dehydrogenase activity"/>
    <property type="evidence" value="ECO:0007669"/>
    <property type="project" value="UniProtKB-EC"/>
</dbReference>
<dbReference type="Pfam" id="PF01315">
    <property type="entry name" value="Ald_Xan_dh_C"/>
    <property type="match status" value="1"/>
</dbReference>
<dbReference type="InterPro" id="IPR022407">
    <property type="entry name" value="OxRdtase_Mopterin_BS"/>
</dbReference>
<dbReference type="CDD" id="cd00207">
    <property type="entry name" value="fer2"/>
    <property type="match status" value="1"/>
</dbReference>
<dbReference type="FunFam" id="3.10.20.30:FF:000015">
    <property type="entry name" value="Aldehyde oxidase 1"/>
    <property type="match status" value="1"/>
</dbReference>
<evidence type="ECO:0000256" key="22">
    <source>
        <dbReference type="PIRSR" id="PIRSR000127-2"/>
    </source>
</evidence>
<evidence type="ECO:0000313" key="26">
    <source>
        <dbReference type="EMBL" id="CAG9815391.1"/>
    </source>
</evidence>
<feature type="binding site" evidence="23">
    <location>
        <position position="155"/>
    </location>
    <ligand>
        <name>[2Fe-2S] cluster</name>
        <dbReference type="ChEBI" id="CHEBI:190135"/>
        <label>2</label>
    </ligand>
</feature>
<evidence type="ECO:0000256" key="3">
    <source>
        <dbReference type="ARBA" id="ARBA00006849"/>
    </source>
</evidence>
<dbReference type="Gene3D" id="3.90.1170.50">
    <property type="entry name" value="Aldehyde oxidase/xanthine dehydrogenase, a/b hammerhead"/>
    <property type="match status" value="1"/>
</dbReference>
<keyword evidence="10 23" id="KW-0479">Metal-binding</keyword>
<dbReference type="FunFam" id="3.30.365.10:FF:000004">
    <property type="entry name" value="Xanthine dehydrogenase oxidase"/>
    <property type="match status" value="1"/>
</dbReference>
<dbReference type="InterPro" id="IPR016166">
    <property type="entry name" value="FAD-bd_PCMH"/>
</dbReference>
<dbReference type="Gene3D" id="1.10.150.120">
    <property type="entry name" value="[2Fe-2S]-binding domain"/>
    <property type="match status" value="1"/>
</dbReference>
<evidence type="ECO:0000256" key="12">
    <source>
        <dbReference type="ARBA" id="ARBA00023002"/>
    </source>
</evidence>
<dbReference type="FunFam" id="3.90.1170.50:FF:000001">
    <property type="entry name" value="Aldehyde oxidase 1"/>
    <property type="match status" value="1"/>
</dbReference>
<evidence type="ECO:0000256" key="18">
    <source>
        <dbReference type="ARBA" id="ARBA00049017"/>
    </source>
</evidence>
<evidence type="ECO:0000256" key="7">
    <source>
        <dbReference type="ARBA" id="ARBA00022505"/>
    </source>
</evidence>
<organism evidence="26 27">
    <name type="scientific">Phaedon cochleariae</name>
    <name type="common">Mustard beetle</name>
    <dbReference type="NCBI Taxonomy" id="80249"/>
    <lineage>
        <taxon>Eukaryota</taxon>
        <taxon>Metazoa</taxon>
        <taxon>Ecdysozoa</taxon>
        <taxon>Arthropoda</taxon>
        <taxon>Hexapoda</taxon>
        <taxon>Insecta</taxon>
        <taxon>Pterygota</taxon>
        <taxon>Neoptera</taxon>
        <taxon>Endopterygota</taxon>
        <taxon>Coleoptera</taxon>
        <taxon>Polyphaga</taxon>
        <taxon>Cucujiformia</taxon>
        <taxon>Chrysomeloidea</taxon>
        <taxon>Chrysomelidae</taxon>
        <taxon>Chrysomelinae</taxon>
        <taxon>Chrysomelini</taxon>
        <taxon>Phaedon</taxon>
    </lineage>
</organism>
<feature type="binding site" evidence="22">
    <location>
        <position position="1061"/>
    </location>
    <ligand>
        <name>substrate</name>
    </ligand>
</feature>
<evidence type="ECO:0000256" key="14">
    <source>
        <dbReference type="ARBA" id="ARBA00023014"/>
    </source>
</evidence>
<gene>
    <name evidence="26" type="ORF">PHAECO_LOCUS3116</name>
</gene>
<reference evidence="26" key="1">
    <citation type="submission" date="2022-01" db="EMBL/GenBank/DDBJ databases">
        <authorList>
            <person name="King R."/>
        </authorList>
    </citation>
    <scope>NUCLEOTIDE SEQUENCE</scope>
</reference>
<keyword evidence="7 23" id="KW-0500">Molybdenum</keyword>
<keyword evidence="11 22" id="KW-0274">FAD</keyword>
<reference evidence="26" key="2">
    <citation type="submission" date="2022-10" db="EMBL/GenBank/DDBJ databases">
        <authorList>
            <consortium name="ENA_rothamsted_submissions"/>
            <consortium name="culmorum"/>
            <person name="King R."/>
        </authorList>
    </citation>
    <scope>NUCLEOTIDE SEQUENCE</scope>
</reference>
<feature type="domain" description="FAD-binding PCMH-type" evidence="25">
    <location>
        <begin position="279"/>
        <end position="465"/>
    </location>
</feature>
<dbReference type="GO" id="GO:0043546">
    <property type="term" value="F:molybdopterin cofactor binding"/>
    <property type="evidence" value="ECO:0007669"/>
    <property type="project" value="InterPro"/>
</dbReference>
<feature type="domain" description="2Fe-2S ferredoxin-type" evidence="24">
    <location>
        <begin position="43"/>
        <end position="130"/>
    </location>
</feature>
<dbReference type="InterPro" id="IPR002346">
    <property type="entry name" value="Mopterin_DH_FAD-bd"/>
</dbReference>
<dbReference type="SUPFAM" id="SSF54292">
    <property type="entry name" value="2Fe-2S ferredoxin-like"/>
    <property type="match status" value="1"/>
</dbReference>
<dbReference type="Pfam" id="PF00111">
    <property type="entry name" value="Fer2"/>
    <property type="match status" value="1"/>
</dbReference>
<feature type="binding site" evidence="23">
    <location>
        <position position="187"/>
    </location>
    <ligand>
        <name>[2Fe-2S] cluster</name>
        <dbReference type="ChEBI" id="CHEBI:190135"/>
        <label>2</label>
    </ligand>
</feature>
<dbReference type="SUPFAM" id="SSF47741">
    <property type="entry name" value="CO dehydrogenase ISP C-domain like"/>
    <property type="match status" value="1"/>
</dbReference>
<dbReference type="Gene3D" id="3.30.390.50">
    <property type="entry name" value="CO dehydrogenase flavoprotein, C-terminal domain"/>
    <property type="match status" value="1"/>
</dbReference>
<feature type="binding site" evidence="22">
    <location>
        <begin position="307"/>
        <end position="314"/>
    </location>
    <ligand>
        <name>FAD</name>
        <dbReference type="ChEBI" id="CHEBI:57692"/>
    </ligand>
</feature>
<feature type="active site" description="Proton acceptor" evidence="21">
    <location>
        <position position="1312"/>
    </location>
</feature>
<dbReference type="SUPFAM" id="SSF56003">
    <property type="entry name" value="Molybdenum cofactor-binding domain"/>
    <property type="match status" value="1"/>
</dbReference>
<evidence type="ECO:0000256" key="11">
    <source>
        <dbReference type="ARBA" id="ARBA00022827"/>
    </source>
</evidence>
<feature type="binding site" evidence="23">
    <location>
        <position position="849"/>
    </location>
    <ligand>
        <name>Mo-molybdopterin</name>
        <dbReference type="ChEBI" id="CHEBI:71302"/>
    </ligand>
    <ligandPart>
        <name>Mo</name>
        <dbReference type="ChEBI" id="CHEBI:28685"/>
    </ligandPart>
</feature>
<evidence type="ECO:0000256" key="21">
    <source>
        <dbReference type="PIRSR" id="PIRSR000127-1"/>
    </source>
</evidence>
<dbReference type="GO" id="GO:0071949">
    <property type="term" value="F:FAD binding"/>
    <property type="evidence" value="ECO:0007669"/>
    <property type="project" value="InterPro"/>
</dbReference>
<feature type="binding site" evidence="22">
    <location>
        <position position="931"/>
    </location>
    <ligand>
        <name>substrate</name>
    </ligand>
</feature>
<evidence type="ECO:0000256" key="17">
    <source>
        <dbReference type="ARBA" id="ARBA00034078"/>
    </source>
</evidence>
<dbReference type="PANTHER" id="PTHR45444">
    <property type="entry name" value="XANTHINE DEHYDROGENASE"/>
    <property type="match status" value="1"/>
</dbReference>
<comment type="cofactor">
    <cofactor evidence="23">
        <name>Mo-molybdopterin</name>
        <dbReference type="ChEBI" id="CHEBI:71302"/>
    </cofactor>
    <text evidence="23">Binds 1 Mo-molybdopterin (Mo-MPT) cofactor per subunit.</text>
</comment>
<dbReference type="InterPro" id="IPR000674">
    <property type="entry name" value="Ald_Oxase/Xan_DH_a/b"/>
</dbReference>
<dbReference type="SUPFAM" id="SSF55447">
    <property type="entry name" value="CO dehydrogenase flavoprotein C-terminal domain-like"/>
    <property type="match status" value="1"/>
</dbReference>
<feature type="binding site" evidence="22">
    <location>
        <position position="473"/>
    </location>
    <ligand>
        <name>FAD</name>
        <dbReference type="ChEBI" id="CHEBI:57692"/>
    </ligand>
</feature>
<dbReference type="InterPro" id="IPR006058">
    <property type="entry name" value="2Fe2S_fd_BS"/>
</dbReference>
<evidence type="ECO:0000256" key="10">
    <source>
        <dbReference type="ARBA" id="ARBA00022723"/>
    </source>
</evidence>
<dbReference type="EC" id="1.17.1.4" evidence="5"/>
<keyword evidence="9 23" id="KW-0001">2Fe-2S</keyword>
<feature type="binding site" evidence="23">
    <location>
        <position position="90"/>
    </location>
    <ligand>
        <name>[2Fe-2S] cluster</name>
        <dbReference type="ChEBI" id="CHEBI:190135"/>
        <label>1</label>
    </ligand>
</feature>
<dbReference type="InterPro" id="IPR037165">
    <property type="entry name" value="AldOxase/xan_DH_Mopterin-bd_sf"/>
</dbReference>